<dbReference type="GO" id="GO:0015562">
    <property type="term" value="F:efflux transmembrane transporter activity"/>
    <property type="evidence" value="ECO:0007669"/>
    <property type="project" value="InterPro"/>
</dbReference>
<dbReference type="PANTHER" id="PTHR32063:SF0">
    <property type="entry name" value="SWARMING MOTILITY PROTEIN SWRC"/>
    <property type="match status" value="1"/>
</dbReference>
<feature type="transmembrane region" description="Helical" evidence="2">
    <location>
        <begin position="892"/>
        <end position="912"/>
    </location>
</feature>
<dbReference type="SUPFAM" id="SSF82714">
    <property type="entry name" value="Multidrug efflux transporter AcrB TolC docking domain, DN and DC subdomains"/>
    <property type="match status" value="2"/>
</dbReference>
<keyword evidence="2" id="KW-0812">Transmembrane</keyword>
<evidence type="ECO:0000256" key="1">
    <source>
        <dbReference type="ARBA" id="ARBA00007613"/>
    </source>
</evidence>
<feature type="transmembrane region" description="Helical" evidence="2">
    <location>
        <begin position="866"/>
        <end position="885"/>
    </location>
</feature>
<dbReference type="SUPFAM" id="SSF82693">
    <property type="entry name" value="Multidrug efflux transporter AcrB pore domain, PN1, PN2, PC1 and PC2 subdomains"/>
    <property type="match status" value="3"/>
</dbReference>
<feature type="transmembrane region" description="Helical" evidence="2">
    <location>
        <begin position="918"/>
        <end position="942"/>
    </location>
</feature>
<dbReference type="PANTHER" id="PTHR32063">
    <property type="match status" value="1"/>
</dbReference>
<dbReference type="Gene3D" id="1.20.1640.10">
    <property type="entry name" value="Multidrug efflux transporter AcrB transmembrane domain"/>
    <property type="match status" value="2"/>
</dbReference>
<feature type="transmembrane region" description="Helical" evidence="2">
    <location>
        <begin position="388"/>
        <end position="409"/>
    </location>
</feature>
<dbReference type="Gene3D" id="3.30.2090.10">
    <property type="entry name" value="Multidrug efflux transporter AcrB TolC docking domain, DN and DC subdomains"/>
    <property type="match status" value="2"/>
</dbReference>
<feature type="transmembrane region" description="Helical" evidence="2">
    <location>
        <begin position="963"/>
        <end position="983"/>
    </location>
</feature>
<keyword evidence="4" id="KW-1185">Reference proteome</keyword>
<dbReference type="Pfam" id="PF00873">
    <property type="entry name" value="ACR_tran"/>
    <property type="match status" value="1"/>
</dbReference>
<evidence type="ECO:0000256" key="2">
    <source>
        <dbReference type="SAM" id="Phobius"/>
    </source>
</evidence>
<dbReference type="InterPro" id="IPR027463">
    <property type="entry name" value="AcrB_DN_DC_subdom"/>
</dbReference>
<dbReference type="EMBL" id="CP042467">
    <property type="protein sequence ID" value="QED28503.1"/>
    <property type="molecule type" value="Genomic_DNA"/>
</dbReference>
<dbReference type="Pfam" id="PF02321">
    <property type="entry name" value="OEP"/>
    <property type="match status" value="2"/>
</dbReference>
<evidence type="ECO:0000313" key="4">
    <source>
        <dbReference type="Proteomes" id="UP000321595"/>
    </source>
</evidence>
<dbReference type="Gene3D" id="3.30.70.1320">
    <property type="entry name" value="Multidrug efflux transporter AcrB pore domain like"/>
    <property type="match status" value="1"/>
</dbReference>
<comment type="similarity">
    <text evidence="1">Belongs to the outer membrane factor (OMF) (TC 1.B.17) family.</text>
</comment>
<dbReference type="Gene3D" id="3.30.70.1430">
    <property type="entry name" value="Multidrug efflux transporter AcrB pore domain"/>
    <property type="match status" value="2"/>
</dbReference>
<protein>
    <submittedName>
        <fullName evidence="3">MMPL family transporter</fullName>
    </submittedName>
</protein>
<dbReference type="Gene3D" id="3.30.70.1440">
    <property type="entry name" value="Multidrug efflux transporter AcrB pore domain"/>
    <property type="match status" value="1"/>
</dbReference>
<feature type="transmembrane region" description="Helical" evidence="2">
    <location>
        <begin position="333"/>
        <end position="352"/>
    </location>
</feature>
<dbReference type="SUPFAM" id="SSF82866">
    <property type="entry name" value="Multidrug efflux transporter AcrB transmembrane domain"/>
    <property type="match status" value="2"/>
</dbReference>
<feature type="transmembrane region" description="Helical" evidence="2">
    <location>
        <begin position="430"/>
        <end position="450"/>
    </location>
</feature>
<dbReference type="Proteomes" id="UP000321595">
    <property type="component" value="Chromosome"/>
</dbReference>
<dbReference type="Gene3D" id="1.20.1600.10">
    <property type="entry name" value="Outer membrane efflux proteins (OEP)"/>
    <property type="match status" value="1"/>
</dbReference>
<dbReference type="KEGG" id="bbae:FRD01_14935"/>
<feature type="transmembrane region" description="Helical" evidence="2">
    <location>
        <begin position="528"/>
        <end position="546"/>
    </location>
</feature>
<sequence>MSGSSMTEILVANKYLVWTLALAAAIFGTLAYQTLPMQLFPDTAPPLVNVITTYPGASAEDVAERVSRPMEEEFASLEGVVNVKSSSQDNLSIVSVEFHYNREVDLAAVDAQNAISRIRSDLPSEIREPQVLKFSTADRPIITVGVVAEPMTRARTMAEDTFAPHFQRVPGVAAVDVFGGAKESVLVEVDREKSRAYNVPIGRIIEVLKTHNVNVPAGAIRSDASRTGFRIEGEARDLERLRSLPLAQMDASILRLGDIANVSYGALDDDATFGIDGERAIALQVYRTDEANTVEVVHEIIATTEVLKGEYPDVQFLIGEESASFTELSINNLLSNVWQALLLASIIIFLFIGRFKASMVAVVSMPLSYGLTFALMKLSGTEFNMVTLTAVILAVGMVVDAAVVVLENISRKMDEGMPAAQAAIEGVDEVRLAVLAGAATTIAVLLPLLFVPGFVGKTFGPLASILLFAFTSSIAVALTLVPVMSMYTGGAGKLDAFAGRITRPFAWLMEKVQLVYGWLLKGALAHRWLAVVAGFLMLVAGAGLMATRGMDVLPKMDGGSFFVSLQTSPGSSVEETTRVVAEIEKILKEEEEIVKIQSQAGFEPGMKTSSTSGAQGATQGFITVTLTPRTERDETIWDIQERVRGRVSQIPNISTFAVRELGNTSKATTAAPVVVRLSGEDPLVLDQLADDVVRRLGQVPNVVEPVRTWSIDQERESVRVDERRAALLGLNPLGIGQQMMMGTDGIEVGQVRGGLGETTPVRVRYARDGQTKVEDLFDFPLVVANDPGQVVPVRSVVKSVPVVGQSLVTREQFVPTLDVTAFVEGRPLSFVTADVTEAISKMSMPLGYQATIEGENNDLGEAKGGLLGALGISVLAVYLLLVAQLRSWMHPLTIMASVPLSIIGVGLALKLADKSISMPVMVGLILLVGIVVNNAIILIDFIRQAREQGMARQEAVLQSVQTRFRPIMMTSLSTIVGMIPLAAEWALGAERFSPLAVAVIGGMTTATFLTLVLIPVLYDISDDLSQFVSKRLGRKASALAFIGVLVFPVWASAETPVLTIDEAVAAALETSPRLQAQEASKKASSTRVDQASRRRLPKLDLQANYSRLSEVEPGQLTLPTAMPGQEAPSVQFGEAITDMFKVRLTLTQPIFTGFAASAGHSMAQVGTEVAQAQAELTEADIRLQVQEVYLSTLSAEALTGVANESVRVLEGNRERVALMHREGRASDLDLARIDSRLAEAKVQQSKAQGQVSLLRETLRVLTGIEGDHRLVNPEHGGGEPFEGAFESALKKRPELVLARYRAEISEHQIDIASAALYPQLAFVAGYTYANPHERYFPMRNEFNGSWDLTLALSWTIWDWGSSWSKREEAQFSREAAQFELSELERGTELLVRRLLLDYQNAGRDLLALQERQEVAKEGLRVAQTLYEAGRASLTDVLDAELEYTRASAEVAQNTFSQHLILARLARQTEAVAFRN</sequence>
<dbReference type="InterPro" id="IPR001036">
    <property type="entry name" value="Acrflvin-R"/>
</dbReference>
<proteinExistence type="inferred from homology"/>
<reference evidence="3 4" key="1">
    <citation type="submission" date="2019-08" db="EMBL/GenBank/DDBJ databases">
        <authorList>
            <person name="Liang Q."/>
        </authorList>
    </citation>
    <scope>NUCLEOTIDE SEQUENCE [LARGE SCALE GENOMIC DNA]</scope>
    <source>
        <strain evidence="3 4">V1718</strain>
    </source>
</reference>
<organism evidence="3 4">
    <name type="scientific">Microvenator marinus</name>
    <dbReference type="NCBI Taxonomy" id="2600177"/>
    <lineage>
        <taxon>Bacteria</taxon>
        <taxon>Deltaproteobacteria</taxon>
        <taxon>Bradymonadales</taxon>
        <taxon>Microvenatoraceae</taxon>
        <taxon>Microvenator</taxon>
    </lineage>
</organism>
<keyword evidence="2" id="KW-1133">Transmembrane helix</keyword>
<feature type="transmembrane region" description="Helical" evidence="2">
    <location>
        <begin position="462"/>
        <end position="483"/>
    </location>
</feature>
<dbReference type="SUPFAM" id="SSF56954">
    <property type="entry name" value="Outer membrane efflux proteins (OEP)"/>
    <property type="match status" value="1"/>
</dbReference>
<feature type="transmembrane region" description="Helical" evidence="2">
    <location>
        <begin position="1032"/>
        <end position="1051"/>
    </location>
</feature>
<feature type="transmembrane region" description="Helical" evidence="2">
    <location>
        <begin position="995"/>
        <end position="1020"/>
    </location>
</feature>
<accession>A0A5B8XWT2</accession>
<dbReference type="PRINTS" id="PR00702">
    <property type="entry name" value="ACRIFLAVINRP"/>
</dbReference>
<dbReference type="InterPro" id="IPR003423">
    <property type="entry name" value="OMP_efflux"/>
</dbReference>
<dbReference type="GO" id="GO:0005886">
    <property type="term" value="C:plasma membrane"/>
    <property type="evidence" value="ECO:0007669"/>
    <property type="project" value="TreeGrafter"/>
</dbReference>
<name>A0A5B8XWT2_9DELT</name>
<evidence type="ECO:0000313" key="3">
    <source>
        <dbReference type="EMBL" id="QED28503.1"/>
    </source>
</evidence>
<dbReference type="OrthoDB" id="9807612at2"/>
<dbReference type="RefSeq" id="WP_146960983.1">
    <property type="nucleotide sequence ID" value="NZ_CP042467.1"/>
</dbReference>
<gene>
    <name evidence="3" type="ORF">FRD01_14935</name>
</gene>
<dbReference type="GO" id="GO:0042910">
    <property type="term" value="F:xenobiotic transmembrane transporter activity"/>
    <property type="evidence" value="ECO:0007669"/>
    <property type="project" value="TreeGrafter"/>
</dbReference>
<keyword evidence="2" id="KW-0472">Membrane</keyword>